<gene>
    <name evidence="1" type="ORF">DPMN_059538</name>
</gene>
<comment type="caution">
    <text evidence="1">The sequence shown here is derived from an EMBL/GenBank/DDBJ whole genome shotgun (WGS) entry which is preliminary data.</text>
</comment>
<dbReference type="Proteomes" id="UP000828390">
    <property type="component" value="Unassembled WGS sequence"/>
</dbReference>
<evidence type="ECO:0000313" key="2">
    <source>
        <dbReference type="Proteomes" id="UP000828390"/>
    </source>
</evidence>
<evidence type="ECO:0000313" key="1">
    <source>
        <dbReference type="EMBL" id="KAH3716809.1"/>
    </source>
</evidence>
<accession>A0A9D4HGP9</accession>
<organism evidence="1 2">
    <name type="scientific">Dreissena polymorpha</name>
    <name type="common">Zebra mussel</name>
    <name type="synonym">Mytilus polymorpha</name>
    <dbReference type="NCBI Taxonomy" id="45954"/>
    <lineage>
        <taxon>Eukaryota</taxon>
        <taxon>Metazoa</taxon>
        <taxon>Spiralia</taxon>
        <taxon>Lophotrochozoa</taxon>
        <taxon>Mollusca</taxon>
        <taxon>Bivalvia</taxon>
        <taxon>Autobranchia</taxon>
        <taxon>Heteroconchia</taxon>
        <taxon>Euheterodonta</taxon>
        <taxon>Imparidentia</taxon>
        <taxon>Neoheterodontei</taxon>
        <taxon>Myida</taxon>
        <taxon>Dreissenoidea</taxon>
        <taxon>Dreissenidae</taxon>
        <taxon>Dreissena</taxon>
    </lineage>
</organism>
<name>A0A9D4HGP9_DREPO</name>
<proteinExistence type="predicted"/>
<keyword evidence="2" id="KW-1185">Reference proteome</keyword>
<evidence type="ECO:0008006" key="3">
    <source>
        <dbReference type="Google" id="ProtNLM"/>
    </source>
</evidence>
<dbReference type="AlphaFoldDB" id="A0A9D4HGP9"/>
<reference evidence="1" key="1">
    <citation type="journal article" date="2019" name="bioRxiv">
        <title>The Genome of the Zebra Mussel, Dreissena polymorpha: A Resource for Invasive Species Research.</title>
        <authorList>
            <person name="McCartney M.A."/>
            <person name="Auch B."/>
            <person name="Kono T."/>
            <person name="Mallez S."/>
            <person name="Zhang Y."/>
            <person name="Obille A."/>
            <person name="Becker A."/>
            <person name="Abrahante J.E."/>
            <person name="Garbe J."/>
            <person name="Badalamenti J.P."/>
            <person name="Herman A."/>
            <person name="Mangelson H."/>
            <person name="Liachko I."/>
            <person name="Sullivan S."/>
            <person name="Sone E.D."/>
            <person name="Koren S."/>
            <person name="Silverstein K.A.T."/>
            <person name="Beckman K.B."/>
            <person name="Gohl D.M."/>
        </authorList>
    </citation>
    <scope>NUCLEOTIDE SEQUENCE</scope>
    <source>
        <strain evidence="1">Duluth1</strain>
        <tissue evidence="1">Whole animal</tissue>
    </source>
</reference>
<protein>
    <recommendedName>
        <fullName evidence="3">B box-type domain-containing protein</fullName>
    </recommendedName>
</protein>
<dbReference type="EMBL" id="JAIWYP010000013">
    <property type="protein sequence ID" value="KAH3716809.1"/>
    <property type="molecule type" value="Genomic_DNA"/>
</dbReference>
<reference evidence="1" key="2">
    <citation type="submission" date="2020-11" db="EMBL/GenBank/DDBJ databases">
        <authorList>
            <person name="McCartney M.A."/>
            <person name="Auch B."/>
            <person name="Kono T."/>
            <person name="Mallez S."/>
            <person name="Becker A."/>
            <person name="Gohl D.M."/>
            <person name="Silverstein K.A.T."/>
            <person name="Koren S."/>
            <person name="Bechman K.B."/>
            <person name="Herman A."/>
            <person name="Abrahante J.E."/>
            <person name="Garbe J."/>
        </authorList>
    </citation>
    <scope>NUCLEOTIDE SEQUENCE</scope>
    <source>
        <strain evidence="1">Duluth1</strain>
        <tissue evidence="1">Whole animal</tissue>
    </source>
</reference>
<sequence>MAQEVFINQTETCETKTFSNGLKPITFDDDLKKEGEIISKREEQITEYCTPCGARNVKKEALNVCQKCDNEFLCAECSKYHKFGGLSSTHILVSADKFVETLQKGAKLCDICNARNIKKDAQNVCQECGNEYLCAECSANHKFARLSSTHILVSAETFLETLKKCNKLCDPCNARYVKRDAHNVCQECGNEYLSAELTFL</sequence>